<dbReference type="InterPro" id="IPR001005">
    <property type="entry name" value="SANT/Myb"/>
</dbReference>
<dbReference type="Proteomes" id="UP001642409">
    <property type="component" value="Unassembled WGS sequence"/>
</dbReference>
<reference evidence="1" key="1">
    <citation type="submission" date="2023-06" db="EMBL/GenBank/DDBJ databases">
        <authorList>
            <person name="Kurt Z."/>
        </authorList>
    </citation>
    <scope>NUCLEOTIDE SEQUENCE</scope>
</reference>
<evidence type="ECO:0000313" key="1">
    <source>
        <dbReference type="EMBL" id="CAI9964906.1"/>
    </source>
</evidence>
<protein>
    <submittedName>
        <fullName evidence="1">SANT/Myb domain</fullName>
    </submittedName>
    <submittedName>
        <fullName evidence="2">SANT/Myb_domain</fullName>
    </submittedName>
</protein>
<proteinExistence type="predicted"/>
<accession>A0AA86QRY1</accession>
<dbReference type="InterPro" id="IPR009057">
    <property type="entry name" value="Homeodomain-like_sf"/>
</dbReference>
<comment type="caution">
    <text evidence="1">The sequence shown here is derived from an EMBL/GenBank/DDBJ whole genome shotgun (WGS) entry which is preliminary data.</text>
</comment>
<evidence type="ECO:0000313" key="2">
    <source>
        <dbReference type="EMBL" id="CAL6024274.1"/>
    </source>
</evidence>
<organism evidence="1">
    <name type="scientific">Hexamita inflata</name>
    <dbReference type="NCBI Taxonomy" id="28002"/>
    <lineage>
        <taxon>Eukaryota</taxon>
        <taxon>Metamonada</taxon>
        <taxon>Diplomonadida</taxon>
        <taxon>Hexamitidae</taxon>
        <taxon>Hexamitinae</taxon>
        <taxon>Hexamita</taxon>
    </lineage>
</organism>
<reference evidence="2 3" key="2">
    <citation type="submission" date="2024-07" db="EMBL/GenBank/DDBJ databases">
        <authorList>
            <person name="Akdeniz Z."/>
        </authorList>
    </citation>
    <scope>NUCLEOTIDE SEQUENCE [LARGE SCALE GENOMIC DNA]</scope>
</reference>
<dbReference type="SUPFAM" id="SSF46689">
    <property type="entry name" value="Homeodomain-like"/>
    <property type="match status" value="1"/>
</dbReference>
<dbReference type="EMBL" id="CAXDID020000095">
    <property type="protein sequence ID" value="CAL6024274.1"/>
    <property type="molecule type" value="Genomic_DNA"/>
</dbReference>
<keyword evidence="3" id="KW-1185">Reference proteome</keyword>
<evidence type="ECO:0000313" key="3">
    <source>
        <dbReference type="Proteomes" id="UP001642409"/>
    </source>
</evidence>
<dbReference type="AlphaFoldDB" id="A0AA86QRY1"/>
<sequence>MSLTTRLDLQFNCFQKYRQHWTCTEDQLLNQCAIQLFGTHDLEKLRKILVSKTKKQIYYRIRYIVENPQMFEDQKLSELVQQKQK</sequence>
<dbReference type="CDD" id="cd00167">
    <property type="entry name" value="SANT"/>
    <property type="match status" value="1"/>
</dbReference>
<name>A0AA86QRY1_9EUKA</name>
<dbReference type="EMBL" id="CATOUU010000983">
    <property type="protein sequence ID" value="CAI9964906.1"/>
    <property type="molecule type" value="Genomic_DNA"/>
</dbReference>
<gene>
    <name evidence="2" type="ORF">HINF_LOCUS29537</name>
    <name evidence="1" type="ORF">HINF_LOCUS52551</name>
</gene>